<dbReference type="InterPro" id="IPR001680">
    <property type="entry name" value="WD40_rpt"/>
</dbReference>
<evidence type="ECO:0000256" key="6">
    <source>
        <dbReference type="SAM" id="MobiDB-lite"/>
    </source>
</evidence>
<dbReference type="GO" id="GO:0034511">
    <property type="term" value="F:U3 snoRNA binding"/>
    <property type="evidence" value="ECO:0007669"/>
    <property type="project" value="InterPro"/>
</dbReference>
<evidence type="ECO:0000256" key="2">
    <source>
        <dbReference type="ARBA" id="ARBA00022574"/>
    </source>
</evidence>
<organism evidence="7 8">
    <name type="scientific">Coccomyxa viridis</name>
    <dbReference type="NCBI Taxonomy" id="1274662"/>
    <lineage>
        <taxon>Eukaryota</taxon>
        <taxon>Viridiplantae</taxon>
        <taxon>Chlorophyta</taxon>
        <taxon>core chlorophytes</taxon>
        <taxon>Trebouxiophyceae</taxon>
        <taxon>Trebouxiophyceae incertae sedis</taxon>
        <taxon>Coccomyxaceae</taxon>
        <taxon>Coccomyxa</taxon>
    </lineage>
</organism>
<evidence type="ECO:0000256" key="1">
    <source>
        <dbReference type="ARBA" id="ARBA00004123"/>
    </source>
</evidence>
<evidence type="ECO:0000313" key="8">
    <source>
        <dbReference type="Proteomes" id="UP001314263"/>
    </source>
</evidence>
<evidence type="ECO:0000256" key="5">
    <source>
        <dbReference type="PROSITE-ProRule" id="PRU00221"/>
    </source>
</evidence>
<dbReference type="PROSITE" id="PS50082">
    <property type="entry name" value="WD_REPEATS_2"/>
    <property type="match status" value="4"/>
</dbReference>
<sequence>MVRLKGSKGTGKASSKNVKGKKRKSESALEQETGEDEFFLASDQEENEVGDDEALEETAEQKRLRLAKAYIARMRQGEPLGDEGDDEGHAALSEKLQQQALEAMGRIQRKIAFRVHLPDPRIASSAEASTSGRFTKCHRLPVTALAVTSDDATAYSVSKDGSIYRMDIESAARSRLDTKGPKDSAKVMKSNAGPQWVKRGPRQAGHRALLAAAVSDDGHYLAVGGGDWRVHVWDVRSNEYIQGFTGHRDIVSGLAFRQGTHELCSASFDRSAKLWSIDDRMAMDTLLGHQAEILGVDMLRQERAVTVGHDHTCRVFKIPEESQLIFRSHASAVDCVKYITATQWVTGASDGSLAVWSQMKKRPVSVVKQAHAAEPAGDHWGPAAPDSDAASWVQSVAACQGSDLVASGAGDGLIRLWAVEEGKSGAQGLRELGTLPARGFVNGLHIARSARFVLAGMGQEPRLGRWARDGLARNGLLLHRLALTD</sequence>
<feature type="repeat" description="WD" evidence="5">
    <location>
        <begin position="393"/>
        <end position="427"/>
    </location>
</feature>
<name>A0AAV1HSR0_9CHLO</name>
<evidence type="ECO:0000256" key="4">
    <source>
        <dbReference type="ARBA" id="ARBA00023242"/>
    </source>
</evidence>
<evidence type="ECO:0000256" key="3">
    <source>
        <dbReference type="ARBA" id="ARBA00022737"/>
    </source>
</evidence>
<evidence type="ECO:0000313" key="7">
    <source>
        <dbReference type="EMBL" id="CAK0738874.1"/>
    </source>
</evidence>
<comment type="caution">
    <text evidence="7">The sequence shown here is derived from an EMBL/GenBank/DDBJ whole genome shotgun (WGS) entry which is preliminary data.</text>
</comment>
<feature type="repeat" description="WD" evidence="5">
    <location>
        <begin position="326"/>
        <end position="357"/>
    </location>
</feature>
<dbReference type="Gene3D" id="2.130.10.10">
    <property type="entry name" value="YVTN repeat-like/Quinoprotein amine dehydrogenase"/>
    <property type="match status" value="1"/>
</dbReference>
<feature type="repeat" description="WD" evidence="5">
    <location>
        <begin position="244"/>
        <end position="285"/>
    </location>
</feature>
<feature type="repeat" description="WD" evidence="5">
    <location>
        <begin position="202"/>
        <end position="243"/>
    </location>
</feature>
<proteinExistence type="predicted"/>
<keyword evidence="2 5" id="KW-0853">WD repeat</keyword>
<feature type="region of interest" description="Disordered" evidence="6">
    <location>
        <begin position="1"/>
        <end position="58"/>
    </location>
</feature>
<dbReference type="PANTHER" id="PTHR19865:SF0">
    <property type="entry name" value="U3 SMALL NUCLEOLAR RNA-INTERACTING PROTEIN 2"/>
    <property type="match status" value="1"/>
</dbReference>
<reference evidence="7 8" key="1">
    <citation type="submission" date="2023-10" db="EMBL/GenBank/DDBJ databases">
        <authorList>
            <person name="Maclean D."/>
            <person name="Macfadyen A."/>
        </authorList>
    </citation>
    <scope>NUCLEOTIDE SEQUENCE [LARGE SCALE GENOMIC DNA]</scope>
</reference>
<feature type="compositionally biased region" description="Acidic residues" evidence="6">
    <location>
        <begin position="32"/>
        <end position="58"/>
    </location>
</feature>
<dbReference type="GO" id="GO:0032040">
    <property type="term" value="C:small-subunit processome"/>
    <property type="evidence" value="ECO:0007669"/>
    <property type="project" value="TreeGrafter"/>
</dbReference>
<dbReference type="Proteomes" id="UP001314263">
    <property type="component" value="Unassembled WGS sequence"/>
</dbReference>
<dbReference type="SUPFAM" id="SSF50978">
    <property type="entry name" value="WD40 repeat-like"/>
    <property type="match status" value="1"/>
</dbReference>
<dbReference type="EMBL" id="CAUYUE010000002">
    <property type="protein sequence ID" value="CAK0738874.1"/>
    <property type="molecule type" value="Genomic_DNA"/>
</dbReference>
<dbReference type="SMART" id="SM00320">
    <property type="entry name" value="WD40"/>
    <property type="match status" value="6"/>
</dbReference>
<dbReference type="InterPro" id="IPR039241">
    <property type="entry name" value="Rrp9-like"/>
</dbReference>
<dbReference type="InterPro" id="IPR036322">
    <property type="entry name" value="WD40_repeat_dom_sf"/>
</dbReference>
<accession>A0AAV1HSR0</accession>
<keyword evidence="4" id="KW-0539">Nucleus</keyword>
<comment type="subcellular location">
    <subcellularLocation>
        <location evidence="1">Nucleus</location>
    </subcellularLocation>
</comment>
<keyword evidence="8" id="KW-1185">Reference proteome</keyword>
<gene>
    <name evidence="7" type="ORF">CVIRNUC_001105</name>
</gene>
<dbReference type="AlphaFoldDB" id="A0AAV1HSR0"/>
<keyword evidence="3" id="KW-0677">Repeat</keyword>
<dbReference type="InterPro" id="IPR015943">
    <property type="entry name" value="WD40/YVTN_repeat-like_dom_sf"/>
</dbReference>
<dbReference type="FunFam" id="2.130.10.10:FF:000509">
    <property type="entry name" value="U3 small nucleolar RNA-interacting protein"/>
    <property type="match status" value="1"/>
</dbReference>
<protein>
    <submittedName>
        <fullName evidence="7">Uncharacterized protein</fullName>
    </submittedName>
</protein>
<dbReference type="PROSITE" id="PS50294">
    <property type="entry name" value="WD_REPEATS_REGION"/>
    <property type="match status" value="1"/>
</dbReference>
<dbReference type="PANTHER" id="PTHR19865">
    <property type="entry name" value="U3 SMALL NUCLEOLAR RNA INTERACTING PROTEIN 2"/>
    <property type="match status" value="1"/>
</dbReference>
<dbReference type="Pfam" id="PF00400">
    <property type="entry name" value="WD40"/>
    <property type="match status" value="4"/>
</dbReference>